<dbReference type="KEGG" id="esj:SJ05684_b45600"/>
<dbReference type="SUPFAM" id="SSF81653">
    <property type="entry name" value="Calcium ATPase, transduction domain A"/>
    <property type="match status" value="1"/>
</dbReference>
<name>A0A249PII1_9HYPH</name>
<dbReference type="InterPro" id="IPR006068">
    <property type="entry name" value="ATPase_P-typ_cation-transptr_C"/>
</dbReference>
<dbReference type="SFLD" id="SFLDS00003">
    <property type="entry name" value="Haloacid_Dehalogenase"/>
    <property type="match status" value="1"/>
</dbReference>
<keyword evidence="15" id="KW-1185">Reference proteome</keyword>
<evidence type="ECO:0000256" key="1">
    <source>
        <dbReference type="ARBA" id="ARBA00004651"/>
    </source>
</evidence>
<dbReference type="Gene3D" id="3.40.50.1000">
    <property type="entry name" value="HAD superfamily/HAD-like"/>
    <property type="match status" value="1"/>
</dbReference>
<dbReference type="InterPro" id="IPR023298">
    <property type="entry name" value="ATPase_P-typ_TM_dom_sf"/>
</dbReference>
<evidence type="ECO:0000256" key="11">
    <source>
        <dbReference type="ARBA" id="ARBA00023136"/>
    </source>
</evidence>
<dbReference type="Pfam" id="PF00689">
    <property type="entry name" value="Cation_ATPase_C"/>
    <property type="match status" value="1"/>
</dbReference>
<dbReference type="SUPFAM" id="SSF81665">
    <property type="entry name" value="Calcium ATPase, transmembrane domain M"/>
    <property type="match status" value="1"/>
</dbReference>
<dbReference type="InterPro" id="IPR059000">
    <property type="entry name" value="ATPase_P-type_domA"/>
</dbReference>
<dbReference type="CDD" id="cd02080">
    <property type="entry name" value="P-type_ATPase_cation"/>
    <property type="match status" value="1"/>
</dbReference>
<comment type="subcellular location">
    <subcellularLocation>
        <location evidence="1">Cell membrane</location>
        <topology evidence="1">Multi-pass membrane protein</topology>
    </subcellularLocation>
</comment>
<organism evidence="14 15">
    <name type="scientific">Sinorhizobium sojae CCBAU 05684</name>
    <dbReference type="NCBI Taxonomy" id="716928"/>
    <lineage>
        <taxon>Bacteria</taxon>
        <taxon>Pseudomonadati</taxon>
        <taxon>Pseudomonadota</taxon>
        <taxon>Alphaproteobacteria</taxon>
        <taxon>Hyphomicrobiales</taxon>
        <taxon>Rhizobiaceae</taxon>
        <taxon>Sinorhizobium/Ensifer group</taxon>
        <taxon>Sinorhizobium</taxon>
    </lineage>
</organism>
<dbReference type="InterPro" id="IPR018303">
    <property type="entry name" value="ATPase_P-typ_P_site"/>
</dbReference>
<comment type="similarity">
    <text evidence="2">Belongs to the cation transport ATPase (P-type) (TC 3.A.3) family. Type IIA subfamily.</text>
</comment>
<evidence type="ECO:0000256" key="4">
    <source>
        <dbReference type="ARBA" id="ARBA00022553"/>
    </source>
</evidence>
<dbReference type="GO" id="GO:0016887">
    <property type="term" value="F:ATP hydrolysis activity"/>
    <property type="evidence" value="ECO:0007669"/>
    <property type="project" value="InterPro"/>
</dbReference>
<dbReference type="eggNOG" id="COG0474">
    <property type="taxonomic scope" value="Bacteria"/>
</dbReference>
<feature type="domain" description="Cation-transporting P-type ATPase N-terminal" evidence="13">
    <location>
        <begin position="1"/>
        <end position="62"/>
    </location>
</feature>
<dbReference type="SMART" id="SM00831">
    <property type="entry name" value="Cation_ATPase_N"/>
    <property type="match status" value="1"/>
</dbReference>
<dbReference type="GO" id="GO:0006883">
    <property type="term" value="P:intracellular sodium ion homeostasis"/>
    <property type="evidence" value="ECO:0007669"/>
    <property type="project" value="TreeGrafter"/>
</dbReference>
<dbReference type="InterPro" id="IPR036412">
    <property type="entry name" value="HAD-like_sf"/>
</dbReference>
<evidence type="ECO:0000256" key="5">
    <source>
        <dbReference type="ARBA" id="ARBA00022692"/>
    </source>
</evidence>
<dbReference type="PRINTS" id="PR00120">
    <property type="entry name" value="HATPASE"/>
</dbReference>
<evidence type="ECO:0000256" key="12">
    <source>
        <dbReference type="SAM" id="Phobius"/>
    </source>
</evidence>
<keyword evidence="14" id="KW-0614">Plasmid</keyword>
<keyword evidence="8" id="KW-0460">Magnesium</keyword>
<dbReference type="InterPro" id="IPR001757">
    <property type="entry name" value="P_typ_ATPase"/>
</dbReference>
<proteinExistence type="inferred from homology"/>
<keyword evidence="4" id="KW-0597">Phosphoprotein</keyword>
<keyword evidence="3" id="KW-1003">Cell membrane</keyword>
<dbReference type="InterPro" id="IPR050510">
    <property type="entry name" value="Cation_transp_ATPase_P-type"/>
</dbReference>
<evidence type="ECO:0000256" key="10">
    <source>
        <dbReference type="ARBA" id="ARBA00022989"/>
    </source>
</evidence>
<dbReference type="GO" id="GO:0005524">
    <property type="term" value="F:ATP binding"/>
    <property type="evidence" value="ECO:0007669"/>
    <property type="project" value="UniProtKB-KW"/>
</dbReference>
<dbReference type="SUPFAM" id="SSF56784">
    <property type="entry name" value="HAD-like"/>
    <property type="match status" value="1"/>
</dbReference>
<dbReference type="Proteomes" id="UP000217211">
    <property type="component" value="Plasmid pSJ05684b"/>
</dbReference>
<dbReference type="STRING" id="716928.GCA_000261485_02230"/>
<dbReference type="PANTHER" id="PTHR43294:SF21">
    <property type="entry name" value="CATION TRANSPORTING ATPASE"/>
    <property type="match status" value="1"/>
</dbReference>
<dbReference type="GO" id="GO:0005391">
    <property type="term" value="F:P-type sodium:potassium-exchanging transporter activity"/>
    <property type="evidence" value="ECO:0007669"/>
    <property type="project" value="TreeGrafter"/>
</dbReference>
<sequence>MLSTGANGLSAREASERLETYGPNRLPEGPRSGALKRFLLQFHNLLIYVLLAAGLIAAAIGHGPDSLVIFAVVLINAVIGFVQEGRAEKALEAIRAMIDPQASVVRNGRRTTIRAGEVVPGDIVLLEAGDRVPADLRLIKARNLRIDEAILTGESVPVDKSIRPVAGDAALGDRFSMAFSGTFVAAGQGTGVTVATGAAAELGRISSMIGAVERIATPLVRQMGQLARQITIAVLGASVVVFTYAVLFRSYRLEDAFMTVVGLAVAAIPEGMPAVMTITLAVGVQRMARRNAIIRRLPAVETLGSVSVICSDKTGTLTRNEMTVSAVVTAEREIEVEGAGYRPEGGFRTSGGKALDPAADPVLEELSLAALLCNDAHLEERREEWTVNGDPMEGALVTLAMKAGHDAAAARAGFARLDEIPFDSRHRYMATLNACNGRPPVVYVKGAPEGILAMCSRVASFTGEQSLDFTGWHDRIQALAAAGQRVIALARRRMKDGTREIAPADIEHDLTLLGLVGLIDPPRPEAIAAVAECRAAGIRVKMITGDHAATARAIALQLGLAEEPKAITGQELEEAGEAGIHRHAREATVFARTSPEQKLRLVEALQADGSIVAMTGDGVNDAPALKRADVGVAMGCKGTEAAKEASEMVLADDNFASIVAAVREGRTVYDNLTKVIAWTLPTNGGEALTIVLAILFGLNLPVTPVQILWINMVTAVALGLTLAFEPTEPGAMQRSPRPAGAKILSGRLLWRILFVSALMVAGTFGIYAWAVARGLSIETARTMAVNTLVVMEIFYLFSVRYVHGTSLTWQGALGTSAVLIGVATVVGAQFAFTYLPPMHLIFGSRPVSFIDGIQIIAVGVALLLVVEAEKRIAALFTLSSDSRRLEQRL</sequence>
<dbReference type="GO" id="GO:1990573">
    <property type="term" value="P:potassium ion import across plasma membrane"/>
    <property type="evidence" value="ECO:0007669"/>
    <property type="project" value="TreeGrafter"/>
</dbReference>
<feature type="transmembrane region" description="Helical" evidence="12">
    <location>
        <begin position="230"/>
        <end position="251"/>
    </location>
</feature>
<dbReference type="GO" id="GO:1902600">
    <property type="term" value="P:proton transmembrane transport"/>
    <property type="evidence" value="ECO:0007669"/>
    <property type="project" value="TreeGrafter"/>
</dbReference>
<dbReference type="NCBIfam" id="TIGR01494">
    <property type="entry name" value="ATPase_P-type"/>
    <property type="match status" value="3"/>
</dbReference>
<keyword evidence="11 12" id="KW-0472">Membrane</keyword>
<evidence type="ECO:0000256" key="9">
    <source>
        <dbReference type="ARBA" id="ARBA00022967"/>
    </source>
</evidence>
<evidence type="ECO:0000313" key="15">
    <source>
        <dbReference type="Proteomes" id="UP000217211"/>
    </source>
</evidence>
<dbReference type="Pfam" id="PF00690">
    <property type="entry name" value="Cation_ATPase_N"/>
    <property type="match status" value="1"/>
</dbReference>
<feature type="transmembrane region" description="Helical" evidence="12">
    <location>
        <begin position="782"/>
        <end position="799"/>
    </location>
</feature>
<dbReference type="FunFam" id="3.40.50.1000:FF:000028">
    <property type="entry name" value="Calcium-transporting P-type ATPase, putative"/>
    <property type="match status" value="1"/>
</dbReference>
<evidence type="ECO:0000256" key="7">
    <source>
        <dbReference type="ARBA" id="ARBA00022840"/>
    </source>
</evidence>
<dbReference type="InterPro" id="IPR023214">
    <property type="entry name" value="HAD_sf"/>
</dbReference>
<dbReference type="Pfam" id="PF13246">
    <property type="entry name" value="Cation_ATPase"/>
    <property type="match status" value="1"/>
</dbReference>
<keyword evidence="5 12" id="KW-0812">Transmembrane</keyword>
<evidence type="ECO:0000256" key="2">
    <source>
        <dbReference type="ARBA" id="ARBA00005675"/>
    </source>
</evidence>
<evidence type="ECO:0000259" key="13">
    <source>
        <dbReference type="SMART" id="SM00831"/>
    </source>
</evidence>
<dbReference type="Pfam" id="PF00122">
    <property type="entry name" value="E1-E2_ATPase"/>
    <property type="match status" value="1"/>
</dbReference>
<dbReference type="AlphaFoldDB" id="A0A249PII1"/>
<gene>
    <name evidence="14" type="ORF">SJ05684_b45600</name>
</gene>
<dbReference type="GO" id="GO:0005886">
    <property type="term" value="C:plasma membrane"/>
    <property type="evidence" value="ECO:0007669"/>
    <property type="project" value="UniProtKB-SubCell"/>
</dbReference>
<keyword evidence="9" id="KW-1278">Translocase</keyword>
<dbReference type="FunFam" id="2.70.150.10:FF:000160">
    <property type="entry name" value="Sarcoplasmic/endoplasmic reticulum calcium ATPase 1"/>
    <property type="match status" value="1"/>
</dbReference>
<keyword evidence="6" id="KW-0547">Nucleotide-binding</keyword>
<dbReference type="Pfam" id="PF08282">
    <property type="entry name" value="Hydrolase_3"/>
    <property type="match status" value="1"/>
</dbReference>
<dbReference type="InterPro" id="IPR008250">
    <property type="entry name" value="ATPase_P-typ_transduc_dom_A_sf"/>
</dbReference>
<feature type="transmembrane region" description="Helical" evidence="12">
    <location>
        <begin position="257"/>
        <end position="284"/>
    </location>
</feature>
<evidence type="ECO:0000256" key="3">
    <source>
        <dbReference type="ARBA" id="ARBA00022475"/>
    </source>
</evidence>
<dbReference type="GO" id="GO:0036376">
    <property type="term" value="P:sodium ion export across plasma membrane"/>
    <property type="evidence" value="ECO:0007669"/>
    <property type="project" value="TreeGrafter"/>
</dbReference>
<feature type="transmembrane region" description="Helical" evidence="12">
    <location>
        <begin position="66"/>
        <end position="82"/>
    </location>
</feature>
<evidence type="ECO:0000313" key="14">
    <source>
        <dbReference type="EMBL" id="ASY65542.1"/>
    </source>
</evidence>
<keyword evidence="10 12" id="KW-1133">Transmembrane helix</keyword>
<dbReference type="Gene3D" id="2.70.150.10">
    <property type="entry name" value="Calcium-transporting ATPase, cytoplasmic transduction domain A"/>
    <property type="match status" value="1"/>
</dbReference>
<dbReference type="FunFam" id="3.40.50.1000:FF:000001">
    <property type="entry name" value="Phospholipid-transporting ATPase IC"/>
    <property type="match status" value="1"/>
</dbReference>
<feature type="transmembrane region" description="Helical" evidence="12">
    <location>
        <begin position="38"/>
        <end position="60"/>
    </location>
</feature>
<dbReference type="PROSITE" id="PS00154">
    <property type="entry name" value="ATPASE_E1_E2"/>
    <property type="match status" value="1"/>
</dbReference>
<dbReference type="SFLD" id="SFLDG00002">
    <property type="entry name" value="C1.7:_P-type_atpase_like"/>
    <property type="match status" value="1"/>
</dbReference>
<dbReference type="InterPro" id="IPR023299">
    <property type="entry name" value="ATPase_P-typ_cyto_dom_N"/>
</dbReference>
<dbReference type="InterPro" id="IPR004014">
    <property type="entry name" value="ATPase_P-typ_cation-transptr_N"/>
</dbReference>
<feature type="transmembrane region" description="Helical" evidence="12">
    <location>
        <begin position="748"/>
        <end position="770"/>
    </location>
</feature>
<feature type="transmembrane region" description="Helical" evidence="12">
    <location>
        <begin position="811"/>
        <end position="835"/>
    </location>
</feature>
<dbReference type="Gene3D" id="1.20.1110.10">
    <property type="entry name" value="Calcium-transporting ATPase, transmembrane domain"/>
    <property type="match status" value="1"/>
</dbReference>
<feature type="transmembrane region" description="Helical" evidence="12">
    <location>
        <begin position="675"/>
        <end position="696"/>
    </location>
</feature>
<dbReference type="Gene3D" id="3.40.1110.10">
    <property type="entry name" value="Calcium-transporting ATPase, cytoplasmic domain N"/>
    <property type="match status" value="1"/>
</dbReference>
<geneLocation type="plasmid" evidence="15">
    <name>psj05684b</name>
</geneLocation>
<dbReference type="SUPFAM" id="SSF81660">
    <property type="entry name" value="Metal cation-transporting ATPase, ATP-binding domain N"/>
    <property type="match status" value="1"/>
</dbReference>
<dbReference type="GO" id="GO:0030007">
    <property type="term" value="P:intracellular potassium ion homeostasis"/>
    <property type="evidence" value="ECO:0007669"/>
    <property type="project" value="TreeGrafter"/>
</dbReference>
<evidence type="ECO:0000256" key="8">
    <source>
        <dbReference type="ARBA" id="ARBA00022842"/>
    </source>
</evidence>
<dbReference type="PANTHER" id="PTHR43294">
    <property type="entry name" value="SODIUM/POTASSIUM-TRANSPORTING ATPASE SUBUNIT ALPHA"/>
    <property type="match status" value="1"/>
</dbReference>
<dbReference type="InterPro" id="IPR044492">
    <property type="entry name" value="P_typ_ATPase_HD_dom"/>
</dbReference>
<dbReference type="SFLD" id="SFLDF00027">
    <property type="entry name" value="p-type_atpase"/>
    <property type="match status" value="1"/>
</dbReference>
<dbReference type="EMBL" id="CP023068">
    <property type="protein sequence ID" value="ASY65542.1"/>
    <property type="molecule type" value="Genomic_DNA"/>
</dbReference>
<reference evidence="14 15" key="1">
    <citation type="submission" date="2017-08" db="EMBL/GenBank/DDBJ databases">
        <title>Multipartite genome sequences of Sinorhizobium species nodulating soybeans.</title>
        <authorList>
            <person name="Tian C.F."/>
        </authorList>
    </citation>
    <scope>NUCLEOTIDE SEQUENCE [LARGE SCALE GENOMIC DNA]</scope>
    <source>
        <strain evidence="14 15">CCBAU 05684</strain>
        <plasmid evidence="15">psj05684b</plasmid>
    </source>
</reference>
<accession>A0A249PII1</accession>
<keyword evidence="7" id="KW-0067">ATP-binding</keyword>
<feature type="transmembrane region" description="Helical" evidence="12">
    <location>
        <begin position="847"/>
        <end position="866"/>
    </location>
</feature>
<protein>
    <submittedName>
        <fullName evidence="14">Ca ion P-type ATPase</fullName>
    </submittedName>
</protein>
<evidence type="ECO:0000256" key="6">
    <source>
        <dbReference type="ARBA" id="ARBA00022741"/>
    </source>
</evidence>
<feature type="transmembrane region" description="Helical" evidence="12">
    <location>
        <begin position="708"/>
        <end position="727"/>
    </location>
</feature>
<dbReference type="PRINTS" id="PR00119">
    <property type="entry name" value="CATATPASE"/>
</dbReference>